<keyword evidence="1" id="KW-0732">Signal</keyword>
<dbReference type="AlphaFoldDB" id="A0AAW0SET3"/>
<dbReference type="Proteomes" id="UP001487740">
    <property type="component" value="Unassembled WGS sequence"/>
</dbReference>
<comment type="caution">
    <text evidence="2">The sequence shown here is derived from an EMBL/GenBank/DDBJ whole genome shotgun (WGS) entry which is preliminary data.</text>
</comment>
<organism evidence="2 3">
    <name type="scientific">Scylla paramamosain</name>
    <name type="common">Mud crab</name>
    <dbReference type="NCBI Taxonomy" id="85552"/>
    <lineage>
        <taxon>Eukaryota</taxon>
        <taxon>Metazoa</taxon>
        <taxon>Ecdysozoa</taxon>
        <taxon>Arthropoda</taxon>
        <taxon>Crustacea</taxon>
        <taxon>Multicrustacea</taxon>
        <taxon>Malacostraca</taxon>
        <taxon>Eumalacostraca</taxon>
        <taxon>Eucarida</taxon>
        <taxon>Decapoda</taxon>
        <taxon>Pleocyemata</taxon>
        <taxon>Brachyura</taxon>
        <taxon>Eubrachyura</taxon>
        <taxon>Portunoidea</taxon>
        <taxon>Portunidae</taxon>
        <taxon>Portuninae</taxon>
        <taxon>Scylla</taxon>
    </lineage>
</organism>
<feature type="chain" id="PRO_5043799597" description="Secreted protein" evidence="1">
    <location>
        <begin position="26"/>
        <end position="102"/>
    </location>
</feature>
<accession>A0AAW0SET3</accession>
<name>A0AAW0SET3_SCYPA</name>
<evidence type="ECO:0000313" key="2">
    <source>
        <dbReference type="EMBL" id="KAK8373613.1"/>
    </source>
</evidence>
<evidence type="ECO:0000313" key="3">
    <source>
        <dbReference type="Proteomes" id="UP001487740"/>
    </source>
</evidence>
<gene>
    <name evidence="2" type="ORF">O3P69_012374</name>
</gene>
<dbReference type="EMBL" id="JARAKH010001064">
    <property type="protein sequence ID" value="KAK8373613.1"/>
    <property type="molecule type" value="Genomic_DNA"/>
</dbReference>
<reference evidence="2 3" key="1">
    <citation type="submission" date="2023-03" db="EMBL/GenBank/DDBJ databases">
        <title>High-quality genome of Scylla paramamosain provides insights in environmental adaptation.</title>
        <authorList>
            <person name="Zhang L."/>
        </authorList>
    </citation>
    <scope>NUCLEOTIDE SEQUENCE [LARGE SCALE GENOMIC DNA]</scope>
    <source>
        <strain evidence="2">LZ_2023a</strain>
        <tissue evidence="2">Muscle</tissue>
    </source>
</reference>
<keyword evidence="3" id="KW-1185">Reference proteome</keyword>
<feature type="signal peptide" evidence="1">
    <location>
        <begin position="1"/>
        <end position="25"/>
    </location>
</feature>
<evidence type="ECO:0000256" key="1">
    <source>
        <dbReference type="SAM" id="SignalP"/>
    </source>
</evidence>
<protein>
    <recommendedName>
        <fullName evidence="4">Secreted protein</fullName>
    </recommendedName>
</protein>
<evidence type="ECO:0008006" key="4">
    <source>
        <dbReference type="Google" id="ProtNLM"/>
    </source>
</evidence>
<sequence length="102" mass="10958">MTWAAKGRLCAVLAVLALGQHSVLPTRPREEMVPLASPLLCVFRVALPRCPPLSVLYTRLVVVDCVNELFHGPLPDAPPKEALGIKAPIKTKAVSKSLPQQG</sequence>
<proteinExistence type="predicted"/>